<evidence type="ECO:0000313" key="8">
    <source>
        <dbReference type="EMBL" id="TKA62831.1"/>
    </source>
</evidence>
<dbReference type="EMBL" id="NAJN01001493">
    <property type="protein sequence ID" value="TKA62831.1"/>
    <property type="molecule type" value="Genomic_DNA"/>
</dbReference>
<comment type="similarity">
    <text evidence="1 5">Belongs to the NPR3 family.</text>
</comment>
<gene>
    <name evidence="8" type="ORF">B0A49_12464</name>
</gene>
<dbReference type="GO" id="GO:0051321">
    <property type="term" value="P:meiotic cell cycle"/>
    <property type="evidence" value="ECO:0007669"/>
    <property type="project" value="UniProtKB-UniRule"/>
</dbReference>
<evidence type="ECO:0000256" key="5">
    <source>
        <dbReference type="RuleBase" id="RU368069"/>
    </source>
</evidence>
<dbReference type="GO" id="GO:1990130">
    <property type="term" value="C:GATOR1 complex"/>
    <property type="evidence" value="ECO:0007669"/>
    <property type="project" value="TreeGrafter"/>
</dbReference>
<feature type="compositionally biased region" description="Pro residues" evidence="6">
    <location>
        <begin position="505"/>
        <end position="524"/>
    </location>
</feature>
<comment type="subcellular location">
    <subcellularLocation>
        <location evidence="5">Vacuole membrane</location>
        <topology evidence="5">Peripheral membrane protein</topology>
    </subcellularLocation>
</comment>
<feature type="compositionally biased region" description="Low complexity" evidence="6">
    <location>
        <begin position="87"/>
        <end position="97"/>
    </location>
</feature>
<keyword evidence="5" id="KW-0732">Signal</keyword>
<keyword evidence="9" id="KW-1185">Reference proteome</keyword>
<feature type="region of interest" description="Disordered" evidence="6">
    <location>
        <begin position="1"/>
        <end position="97"/>
    </location>
</feature>
<feature type="compositionally biased region" description="Basic and acidic residues" evidence="6">
    <location>
        <begin position="18"/>
        <end position="52"/>
    </location>
</feature>
<feature type="compositionally biased region" description="Basic and acidic residues" evidence="6">
    <location>
        <begin position="61"/>
        <end position="70"/>
    </location>
</feature>
<name>A0A4U0WJ33_9PEZI</name>
<organism evidence="8 9">
    <name type="scientific">Cryomyces minteri</name>
    <dbReference type="NCBI Taxonomy" id="331657"/>
    <lineage>
        <taxon>Eukaryota</taxon>
        <taxon>Fungi</taxon>
        <taxon>Dikarya</taxon>
        <taxon>Ascomycota</taxon>
        <taxon>Pezizomycotina</taxon>
        <taxon>Dothideomycetes</taxon>
        <taxon>Dothideomycetes incertae sedis</taxon>
        <taxon>Cryomyces</taxon>
    </lineage>
</organism>
<dbReference type="GO" id="GO:0034198">
    <property type="term" value="P:cellular response to amino acid starvation"/>
    <property type="evidence" value="ECO:0007669"/>
    <property type="project" value="TreeGrafter"/>
</dbReference>
<comment type="caution">
    <text evidence="8">The sequence shown here is derived from an EMBL/GenBank/DDBJ whole genome shotgun (WGS) entry which is preliminary data.</text>
</comment>
<dbReference type="OrthoDB" id="18648at2759"/>
<evidence type="ECO:0000256" key="4">
    <source>
        <dbReference type="ARBA" id="ARBA00030028"/>
    </source>
</evidence>
<comment type="function">
    <text evidence="3 5">Mediates inactivation of the TORC1 complex in response to amino acid starvation. Required for meiotic nuclear division.</text>
</comment>
<dbReference type="InterPro" id="IPR056603">
    <property type="entry name" value="HTH_NPRL3"/>
</dbReference>
<dbReference type="GO" id="GO:0005774">
    <property type="term" value="C:vacuolar membrane"/>
    <property type="evidence" value="ECO:0007669"/>
    <property type="project" value="UniProtKB-SubCell"/>
</dbReference>
<evidence type="ECO:0000256" key="1">
    <source>
        <dbReference type="ARBA" id="ARBA00010546"/>
    </source>
</evidence>
<evidence type="ECO:0000259" key="7">
    <source>
        <dbReference type="Pfam" id="PF24064"/>
    </source>
</evidence>
<dbReference type="GO" id="GO:0010508">
    <property type="term" value="P:positive regulation of autophagy"/>
    <property type="evidence" value="ECO:0007669"/>
    <property type="project" value="TreeGrafter"/>
</dbReference>
<feature type="compositionally biased region" description="Polar residues" evidence="6">
    <location>
        <begin position="76"/>
        <end position="86"/>
    </location>
</feature>
<keyword evidence="5" id="KW-0469">Meiosis</keyword>
<protein>
    <recommendedName>
        <fullName evidence="2 5">Nitrogen permease regulator 3</fullName>
    </recommendedName>
    <alternativeName>
        <fullName evidence="4 5">Required for meiotic nuclear division protein 11</fullName>
    </alternativeName>
</protein>
<reference evidence="8 9" key="1">
    <citation type="submission" date="2017-03" db="EMBL/GenBank/DDBJ databases">
        <title>Genomes of endolithic fungi from Antarctica.</title>
        <authorList>
            <person name="Coleine C."/>
            <person name="Masonjones S."/>
            <person name="Stajich J.E."/>
        </authorList>
    </citation>
    <scope>NUCLEOTIDE SEQUENCE [LARGE SCALE GENOMIC DNA]</scope>
    <source>
        <strain evidence="8 9">CCFEE 5187</strain>
    </source>
</reference>
<evidence type="ECO:0000256" key="6">
    <source>
        <dbReference type="SAM" id="MobiDB-lite"/>
    </source>
</evidence>
<dbReference type="Proteomes" id="UP000308768">
    <property type="component" value="Unassembled WGS sequence"/>
</dbReference>
<feature type="region of interest" description="Disordered" evidence="6">
    <location>
        <begin position="439"/>
        <end position="530"/>
    </location>
</feature>
<proteinExistence type="inferred from homology"/>
<dbReference type="STRING" id="331657.A0A4U0WJ33"/>
<evidence type="ECO:0000313" key="9">
    <source>
        <dbReference type="Proteomes" id="UP000308768"/>
    </source>
</evidence>
<sequence length="632" mass="69626">MFVREDGAWKKRKRRRERATGEKEDEHSEEVKPAESSEARLEHNDYEARNGVDVEIPARTQETDSNRKESPGMSKSFGSQSAVSENGSDARSASTTSAAGDKNAMTMFNVVFVLNPPALEYQLRVQEMYDHVVKKFAHALKLGQARSDYVWNESKKVWAIKLQAKENKIPLSLLWSNVMASSSLARSMATVYDAISTSTIANVTIERLFDTFLRIPQAISTPYVPTATEPQMPGLWLTTASLMGDDEAGTVYPSPYCALLLLEDADKLLKEIEGDAKELSAHLTYLVRNSTPTKSLLKLSAGALSDLELSDIQFVVHHLIYWRRARAIPPLHQRDTYIVSPNADMRQLRDAIPVFAARFPTLPSLPKMLNLLSGTPKPYSSFIPSRDHRPAYLEILAWLLRGGWVTQLRTFAWVRVSAEVKAAVAVKMEQEAVTRGLIQADGSDAGGSKSTSSRRPSEAASDATRASSITSPRLGGLLSPPRADSDAGSVSSGRTVVPGNFAVSSPPPSKPSPLPSNPSTPPPSHQLKDKTSQDALNHHLKPTVPKHPSAYESSLVLSPHKADALESAWLSYISQSFSDAELRDVWPVFQKYFDGSSALEEIAAREGMKRSRVWALLAKLREEGCLGVVRHW</sequence>
<evidence type="ECO:0000256" key="3">
    <source>
        <dbReference type="ARBA" id="ARBA00025376"/>
    </source>
</evidence>
<dbReference type="InterPro" id="IPR005365">
    <property type="entry name" value="Npr3"/>
</dbReference>
<dbReference type="Pfam" id="PF24064">
    <property type="entry name" value="HTH_NPRL3"/>
    <property type="match status" value="1"/>
</dbReference>
<accession>A0A4U0WJ33</accession>
<dbReference type="Pfam" id="PF03666">
    <property type="entry name" value="NPR3"/>
    <property type="match status" value="1"/>
</dbReference>
<dbReference type="PANTHER" id="PTHR13153">
    <property type="entry name" value="CGTHBA PROTEIN -14 GENE PROTEIN"/>
    <property type="match status" value="1"/>
</dbReference>
<evidence type="ECO:0000256" key="2">
    <source>
        <dbReference type="ARBA" id="ARBA00017880"/>
    </source>
</evidence>
<feature type="domain" description="GATOR1 complex protein NPRL3 C-terminal HTH" evidence="7">
    <location>
        <begin position="564"/>
        <end position="623"/>
    </location>
</feature>
<dbReference type="GO" id="GO:1904262">
    <property type="term" value="P:negative regulation of TORC1 signaling"/>
    <property type="evidence" value="ECO:0007669"/>
    <property type="project" value="TreeGrafter"/>
</dbReference>
<dbReference type="PANTHER" id="PTHR13153:SF5">
    <property type="entry name" value="GATOR COMPLEX PROTEIN NPRL3"/>
    <property type="match status" value="1"/>
</dbReference>
<dbReference type="GO" id="GO:0038202">
    <property type="term" value="P:TORC1 signaling"/>
    <property type="evidence" value="ECO:0007669"/>
    <property type="project" value="TreeGrafter"/>
</dbReference>
<dbReference type="AlphaFoldDB" id="A0A4U0WJ33"/>